<dbReference type="Ensembl" id="ENSMUNT00000033882.1">
    <property type="protein sequence ID" value="ENSMUNP00000026602.1"/>
    <property type="gene ID" value="ENSMUNG00000021949.1"/>
</dbReference>
<protein>
    <submittedName>
        <fullName evidence="3">Uncharacterized protein</fullName>
    </submittedName>
</protein>
<comment type="similarity">
    <text evidence="1">Belongs to the deoxyhypusine synthase family.</text>
</comment>
<dbReference type="SUPFAM" id="SSF52467">
    <property type="entry name" value="DHS-like NAD/FAD-binding domain"/>
    <property type="match status" value="1"/>
</dbReference>
<dbReference type="Gene3D" id="3.40.910.10">
    <property type="entry name" value="Deoxyhypusine synthase"/>
    <property type="match status" value="1"/>
</dbReference>
<evidence type="ECO:0000313" key="4">
    <source>
        <dbReference type="Proteomes" id="UP000694405"/>
    </source>
</evidence>
<reference evidence="3" key="3">
    <citation type="submission" date="2025-09" db="UniProtKB">
        <authorList>
            <consortium name="Ensembl"/>
        </authorList>
    </citation>
    <scope>IDENTIFICATION</scope>
</reference>
<dbReference type="InterPro" id="IPR002773">
    <property type="entry name" value="Deoxyhypusine_synthase"/>
</dbReference>
<evidence type="ECO:0000313" key="3">
    <source>
        <dbReference type="Ensembl" id="ENSMUNP00000026602.1"/>
    </source>
</evidence>
<dbReference type="GO" id="GO:0005737">
    <property type="term" value="C:cytoplasm"/>
    <property type="evidence" value="ECO:0007669"/>
    <property type="project" value="TreeGrafter"/>
</dbReference>
<keyword evidence="4" id="KW-1185">Reference proteome</keyword>
<keyword evidence="2" id="KW-0520">NAD</keyword>
<dbReference type="GO" id="GO:0034038">
    <property type="term" value="F:deoxyhypusine synthase activity"/>
    <property type="evidence" value="ECO:0007669"/>
    <property type="project" value="TreeGrafter"/>
</dbReference>
<name>A0A8V5GX93_MELUD</name>
<dbReference type="PANTHER" id="PTHR11703:SF0">
    <property type="entry name" value="DEOXYHYPUSINE SYNTHASE"/>
    <property type="match status" value="1"/>
</dbReference>
<dbReference type="Proteomes" id="UP000694405">
    <property type="component" value="Chromosome 23"/>
</dbReference>
<sequence length="172" mass="17927">MAAPVPAPTGAVRAVLRPSGALPPGALPVRGYDFRGGPDHAELLRSFLTTGFQATSFAQAAAEINRMIDAKLQPLTQEEQARAALGGLRPTTGCTIFLGFTSNIISSGVRESIRYLLQHNMVHGGTWGSLWGVGCVGCVGYMGYGVWGVGYGVYGIWGVGYGVCGVCGVYGI</sequence>
<reference evidence="3" key="1">
    <citation type="submission" date="2020-03" db="EMBL/GenBank/DDBJ databases">
        <title>Melopsittacus undulatus (budgerigar) genome, bMelUnd1, maternal haplotype with Z.</title>
        <authorList>
            <person name="Gedman G."/>
            <person name="Mountcastle J."/>
            <person name="Haase B."/>
            <person name="Formenti G."/>
            <person name="Wright T."/>
            <person name="Apodaca J."/>
            <person name="Pelan S."/>
            <person name="Chow W."/>
            <person name="Rhie A."/>
            <person name="Howe K."/>
            <person name="Fedrigo O."/>
            <person name="Jarvis E.D."/>
        </authorList>
    </citation>
    <scope>NUCLEOTIDE SEQUENCE [LARGE SCALE GENOMIC DNA]</scope>
</reference>
<dbReference type="PANTHER" id="PTHR11703">
    <property type="entry name" value="DEOXYHYPUSINE SYNTHASE"/>
    <property type="match status" value="1"/>
</dbReference>
<evidence type="ECO:0000256" key="2">
    <source>
        <dbReference type="ARBA" id="ARBA00023027"/>
    </source>
</evidence>
<proteinExistence type="inferred from homology"/>
<reference evidence="3" key="2">
    <citation type="submission" date="2025-08" db="UniProtKB">
        <authorList>
            <consortium name="Ensembl"/>
        </authorList>
    </citation>
    <scope>IDENTIFICATION</scope>
</reference>
<dbReference type="AlphaFoldDB" id="A0A8V5GX93"/>
<accession>A0A8V5GX93</accession>
<organism evidence="3 4">
    <name type="scientific">Melopsittacus undulatus</name>
    <name type="common">Budgerigar</name>
    <name type="synonym">Psittacus undulatus</name>
    <dbReference type="NCBI Taxonomy" id="13146"/>
    <lineage>
        <taxon>Eukaryota</taxon>
        <taxon>Metazoa</taxon>
        <taxon>Chordata</taxon>
        <taxon>Craniata</taxon>
        <taxon>Vertebrata</taxon>
        <taxon>Euteleostomi</taxon>
        <taxon>Archelosauria</taxon>
        <taxon>Archosauria</taxon>
        <taxon>Dinosauria</taxon>
        <taxon>Saurischia</taxon>
        <taxon>Theropoda</taxon>
        <taxon>Coelurosauria</taxon>
        <taxon>Aves</taxon>
        <taxon>Neognathae</taxon>
        <taxon>Neoaves</taxon>
        <taxon>Telluraves</taxon>
        <taxon>Australaves</taxon>
        <taxon>Psittaciformes</taxon>
        <taxon>Psittaculidae</taxon>
        <taxon>Melopsittacus</taxon>
    </lineage>
</organism>
<dbReference type="InterPro" id="IPR036982">
    <property type="entry name" value="Deoxyhypusine_synthase_sf"/>
</dbReference>
<dbReference type="Pfam" id="PF01916">
    <property type="entry name" value="DS"/>
    <property type="match status" value="1"/>
</dbReference>
<dbReference type="InterPro" id="IPR029035">
    <property type="entry name" value="DHS-like_NAD/FAD-binding_dom"/>
</dbReference>
<evidence type="ECO:0000256" key="1">
    <source>
        <dbReference type="ARBA" id="ARBA00009892"/>
    </source>
</evidence>